<dbReference type="AlphaFoldDB" id="B7AWW3"/>
<reference evidence="2 3" key="1">
    <citation type="submission" date="2008-11" db="EMBL/GenBank/DDBJ databases">
        <title>Draft genome sequence of Bacteroides pectinophilus (ATCC 43243).</title>
        <authorList>
            <person name="Sudarsanam P."/>
            <person name="Ley R."/>
            <person name="Guruge J."/>
            <person name="Turnbaugh P.J."/>
            <person name="Mahowald M."/>
            <person name="Liep D."/>
            <person name="Gordon J."/>
        </authorList>
    </citation>
    <scope>NUCLEOTIDE SEQUENCE [LARGE SCALE GENOMIC DNA]</scope>
    <source>
        <strain evidence="2 3">ATCC 43243</strain>
    </source>
</reference>
<dbReference type="InterPro" id="IPR035924">
    <property type="entry name" value="FlaG-like_sf"/>
</dbReference>
<gene>
    <name evidence="2" type="ORF">BACPEC_03213</name>
</gene>
<dbReference type="eggNOG" id="COG1334">
    <property type="taxonomic scope" value="Bacteria"/>
</dbReference>
<evidence type="ECO:0000256" key="1">
    <source>
        <dbReference type="SAM" id="MobiDB-lite"/>
    </source>
</evidence>
<reference evidence="2 3" key="2">
    <citation type="submission" date="2008-11" db="EMBL/GenBank/DDBJ databases">
        <authorList>
            <person name="Fulton L."/>
            <person name="Clifton S."/>
            <person name="Fulton B."/>
            <person name="Xu J."/>
            <person name="Minx P."/>
            <person name="Pepin K.H."/>
            <person name="Johnson M."/>
            <person name="Bhonagiri V."/>
            <person name="Nash W.E."/>
            <person name="Mardis E.R."/>
            <person name="Wilson R.K."/>
        </authorList>
    </citation>
    <scope>NUCLEOTIDE SEQUENCE [LARGE SCALE GENOMIC DNA]</scope>
    <source>
        <strain evidence="2 3">ATCC 43243</strain>
    </source>
</reference>
<evidence type="ECO:0000313" key="2">
    <source>
        <dbReference type="EMBL" id="EEC56704.1"/>
    </source>
</evidence>
<dbReference type="SUPFAM" id="SSF160214">
    <property type="entry name" value="FlaG-like"/>
    <property type="match status" value="1"/>
</dbReference>
<dbReference type="Gene3D" id="3.30.160.170">
    <property type="entry name" value="FlaG-like"/>
    <property type="match status" value="1"/>
</dbReference>
<evidence type="ECO:0008006" key="4">
    <source>
        <dbReference type="Google" id="ProtNLM"/>
    </source>
</evidence>
<dbReference type="InterPro" id="IPR005186">
    <property type="entry name" value="FlaG"/>
</dbReference>
<dbReference type="PANTHER" id="PTHR37166:SF1">
    <property type="entry name" value="PROTEIN FLAG"/>
    <property type="match status" value="1"/>
</dbReference>
<dbReference type="PANTHER" id="PTHR37166">
    <property type="entry name" value="PROTEIN FLAG"/>
    <property type="match status" value="1"/>
</dbReference>
<keyword evidence="3" id="KW-1185">Reference proteome</keyword>
<comment type="caution">
    <text evidence="2">The sequence shown here is derived from an EMBL/GenBank/DDBJ whole genome shotgun (WGS) entry which is preliminary data.</text>
</comment>
<name>B7AWW3_9FIRM</name>
<proteinExistence type="predicted"/>
<accession>B7AWW3</accession>
<evidence type="ECO:0000313" key="3">
    <source>
        <dbReference type="Proteomes" id="UP000003136"/>
    </source>
</evidence>
<protein>
    <recommendedName>
        <fullName evidence="4">Flagellar protein FlaG</fullName>
    </recommendedName>
</protein>
<feature type="region of interest" description="Disordered" evidence="1">
    <location>
        <begin position="62"/>
        <end position="86"/>
    </location>
</feature>
<dbReference type="Proteomes" id="UP000003136">
    <property type="component" value="Unassembled WGS sequence"/>
</dbReference>
<dbReference type="Pfam" id="PF03646">
    <property type="entry name" value="FlaG"/>
    <property type="match status" value="1"/>
</dbReference>
<organism evidence="2 3">
    <name type="scientific">[Bacteroides] pectinophilus ATCC 43243</name>
    <dbReference type="NCBI Taxonomy" id="483218"/>
    <lineage>
        <taxon>Bacteria</taxon>
        <taxon>Bacillati</taxon>
        <taxon>Bacillota</taxon>
        <taxon>Clostridia</taxon>
        <taxon>Eubacteriales</taxon>
    </lineage>
</organism>
<dbReference type="STRING" id="483218.BACPEC_03213"/>
<dbReference type="EMBL" id="ABVQ01000037">
    <property type="protein sequence ID" value="EEC56704.1"/>
    <property type="molecule type" value="Genomic_DNA"/>
</dbReference>
<sequence>MYFFLMHMEVLIMGMDSVKGVAQAVSMQPQTLTQTKNAAQPKQADTAAEQYVQQAQSATQKAVVSAKAGDGTQDSKTGSDSKRNMQSDIEAMKNVAKDVNKIINKNTIAEFGYHEETHRITIKIKDKDTDEIIKEIPSEKALELLEKAWELAGILVDEKR</sequence>
<dbReference type="HOGENOM" id="CLU_120910_1_0_9"/>